<dbReference type="OrthoDB" id="450111at2"/>
<organism evidence="1 2">
    <name type="scientific">Comamonas serinivorans</name>
    <dbReference type="NCBI Taxonomy" id="1082851"/>
    <lineage>
        <taxon>Bacteria</taxon>
        <taxon>Pseudomonadati</taxon>
        <taxon>Pseudomonadota</taxon>
        <taxon>Betaproteobacteria</taxon>
        <taxon>Burkholderiales</taxon>
        <taxon>Comamonadaceae</taxon>
        <taxon>Comamonas</taxon>
    </lineage>
</organism>
<reference evidence="1 2" key="1">
    <citation type="submission" date="2017-05" db="EMBL/GenBank/DDBJ databases">
        <authorList>
            <person name="Song R."/>
            <person name="Chenine A.L."/>
            <person name="Ruprecht R.M."/>
        </authorList>
    </citation>
    <scope>NUCLEOTIDE SEQUENCE [LARGE SCALE GENOMIC DNA]</scope>
    <source>
        <strain evidence="1 2">DSM 26136</strain>
    </source>
</reference>
<dbReference type="PANTHER" id="PTHR33835:SF1">
    <property type="entry name" value="METALLO-BETA-LACTAMASE DOMAIN-CONTAINING PROTEIN"/>
    <property type="match status" value="1"/>
</dbReference>
<dbReference type="EMBL" id="CP021455">
    <property type="protein sequence ID" value="ARU04041.1"/>
    <property type="molecule type" value="Genomic_DNA"/>
</dbReference>
<accession>A0A1Y0EKS7</accession>
<gene>
    <name evidence="1" type="ORF">CCO03_04555</name>
</gene>
<dbReference type="AlphaFoldDB" id="A0A1Y0EKS7"/>
<evidence type="ECO:0000313" key="1">
    <source>
        <dbReference type="EMBL" id="ARU04041.1"/>
    </source>
</evidence>
<evidence type="ECO:0008006" key="3">
    <source>
        <dbReference type="Google" id="ProtNLM"/>
    </source>
</evidence>
<dbReference type="KEGG" id="cser:CCO03_04555"/>
<protein>
    <recommendedName>
        <fullName evidence="3">DUF4336 domain-containing protein</fullName>
    </recommendedName>
</protein>
<keyword evidence="2" id="KW-1185">Reference proteome</keyword>
<dbReference type="RefSeq" id="WP_087277808.1">
    <property type="nucleotide sequence ID" value="NZ_CP021455.1"/>
</dbReference>
<dbReference type="InterPro" id="IPR025638">
    <property type="entry name" value="DUF4336"/>
</dbReference>
<proteinExistence type="predicted"/>
<evidence type="ECO:0000313" key="2">
    <source>
        <dbReference type="Proteomes" id="UP000196138"/>
    </source>
</evidence>
<name>A0A1Y0EKS7_9BURK</name>
<sequence>MPQHTPSEHAHWEPIAEGVWSLTHHFRNLGMPVTTRMSVMRLADGSLLAHSAVPLTGHQRQQLDRFGPLRVIVAPNAVHHLFIGDLLQHYPQAAVYGPPSLRAKRPDLTTLQDWPDAAAAPWGPAVSHQVMAGLPAFDEAEWFHHPSGTLFISDICQCWTGPLAAPVRLYLGLMGGRDHLTVPRSARLMTRDKAAARASAQAVLAWPLQRIVLLHNSVITHTPRAALAQAFSVWD</sequence>
<dbReference type="Proteomes" id="UP000196138">
    <property type="component" value="Chromosome"/>
</dbReference>
<dbReference type="Pfam" id="PF14234">
    <property type="entry name" value="DUF4336"/>
    <property type="match status" value="1"/>
</dbReference>
<dbReference type="PANTHER" id="PTHR33835">
    <property type="entry name" value="YALI0C07656P"/>
    <property type="match status" value="1"/>
</dbReference>